<dbReference type="InterPro" id="IPR000183">
    <property type="entry name" value="Orn/DAP/Arg_de-COase"/>
</dbReference>
<evidence type="ECO:0000256" key="1">
    <source>
        <dbReference type="ARBA" id="ARBA00001933"/>
    </source>
</evidence>
<evidence type="ECO:0000256" key="4">
    <source>
        <dbReference type="SAM" id="MobiDB-lite"/>
    </source>
</evidence>
<dbReference type="Proteomes" id="UP000274327">
    <property type="component" value="Unassembled WGS sequence"/>
</dbReference>
<accession>A0A3R8X3N9</accession>
<dbReference type="SUPFAM" id="SSF51419">
    <property type="entry name" value="PLP-binding barrel"/>
    <property type="match status" value="1"/>
</dbReference>
<keyword evidence="2 3" id="KW-0663">Pyridoxal phosphate</keyword>
<dbReference type="GO" id="GO:0009089">
    <property type="term" value="P:lysine biosynthetic process via diaminopimelate"/>
    <property type="evidence" value="ECO:0007669"/>
    <property type="project" value="TreeGrafter"/>
</dbReference>
<comment type="cofactor">
    <cofactor evidence="1 3">
        <name>pyridoxal 5'-phosphate</name>
        <dbReference type="ChEBI" id="CHEBI:597326"/>
    </cofactor>
</comment>
<feature type="compositionally biased region" description="Low complexity" evidence="4">
    <location>
        <begin position="1"/>
        <end position="14"/>
    </location>
</feature>
<evidence type="ECO:0000259" key="5">
    <source>
        <dbReference type="Pfam" id="PF02784"/>
    </source>
</evidence>
<dbReference type="PRINTS" id="PR01179">
    <property type="entry name" value="ODADCRBXLASE"/>
</dbReference>
<comment type="caution">
    <text evidence="6">The sequence shown here is derived from an EMBL/GenBank/DDBJ whole genome shotgun (WGS) entry which is preliminary data.</text>
</comment>
<organism evidence="6 7">
    <name type="scientific">Brachybacterium paraconglomeratum</name>
    <dbReference type="NCBI Taxonomy" id="173362"/>
    <lineage>
        <taxon>Bacteria</taxon>
        <taxon>Bacillati</taxon>
        <taxon>Actinomycetota</taxon>
        <taxon>Actinomycetes</taxon>
        <taxon>Micrococcales</taxon>
        <taxon>Dermabacteraceae</taxon>
        <taxon>Brachybacterium</taxon>
    </lineage>
</organism>
<dbReference type="Gene3D" id="3.20.20.10">
    <property type="entry name" value="Alanine racemase"/>
    <property type="match status" value="1"/>
</dbReference>
<protein>
    <submittedName>
        <fullName evidence="6">Y4yA family PLP-dependent enzyme</fullName>
    </submittedName>
</protein>
<reference evidence="6 7" key="1">
    <citation type="submission" date="2018-07" db="EMBL/GenBank/DDBJ databases">
        <title>Brachybacteriurn paraconglorneratum KCTC 9916.</title>
        <authorList>
            <person name="Li Y."/>
        </authorList>
    </citation>
    <scope>NUCLEOTIDE SEQUENCE [LARGE SCALE GENOMIC DNA]</scope>
    <source>
        <strain evidence="6 7">KCTC 9916</strain>
    </source>
</reference>
<dbReference type="GO" id="GO:0008836">
    <property type="term" value="F:diaminopimelate decarboxylase activity"/>
    <property type="evidence" value="ECO:0007669"/>
    <property type="project" value="TreeGrafter"/>
</dbReference>
<dbReference type="InterPro" id="IPR022657">
    <property type="entry name" value="De-COase2_CS"/>
</dbReference>
<evidence type="ECO:0000313" key="6">
    <source>
        <dbReference type="EMBL" id="RRR17008.1"/>
    </source>
</evidence>
<dbReference type="EMBL" id="QOCI01000020">
    <property type="protein sequence ID" value="RRR17008.1"/>
    <property type="molecule type" value="Genomic_DNA"/>
</dbReference>
<proteinExistence type="predicted"/>
<feature type="modified residue" description="N6-(pyridoxal phosphate)lysine" evidence="3">
    <location>
        <position position="98"/>
    </location>
</feature>
<gene>
    <name evidence="6" type="ORF">DS079_16465</name>
</gene>
<dbReference type="AlphaFoldDB" id="A0A3R8X3N9"/>
<dbReference type="RefSeq" id="WP_126988850.1">
    <property type="nucleotide sequence ID" value="NZ_JALXWX010000088.1"/>
</dbReference>
<dbReference type="GeneID" id="78122610"/>
<dbReference type="PANTHER" id="PTHR43727:SF2">
    <property type="entry name" value="GROUP IV DECARBOXYLASE"/>
    <property type="match status" value="1"/>
</dbReference>
<feature type="compositionally biased region" description="Basic and acidic residues" evidence="4">
    <location>
        <begin position="15"/>
        <end position="25"/>
    </location>
</feature>
<dbReference type="PROSITE" id="PS00879">
    <property type="entry name" value="ODR_DC_2_2"/>
    <property type="match status" value="1"/>
</dbReference>
<keyword evidence="7" id="KW-1185">Reference proteome</keyword>
<evidence type="ECO:0000313" key="7">
    <source>
        <dbReference type="Proteomes" id="UP000274327"/>
    </source>
</evidence>
<sequence>MTRPAPSSSTAADPTADHPPGDTEALRRRCGGLPPLSARLEPWMRELLADRRACSALIEEYGSPVNVHEFSALARNASELESAAARHGVPLRIFVARKANKTLGLVESARRAGHGVDVGSHRELSQVLDQGYAPEDVVVTAAVKPPELLRLVRDTGVVLVLDNLDEAEAFLQAAAENRTGGRQPVALRLAPTPTSGIAPTRFGESAATWQHWADHARTSAAGLRIDGVHFHLHGYAAQHRALALDEALRLGDALRDLGHDLRFIDIGGGVPMSYLDDAGQWDAFWTAHDASTSDGADAVTWRGEPLRQVYPYHQEPVRGEWLEQVLGTRLPTGETAAVALRERGLELRCEPGRSLLDGCGLTLSRVVQRTTTSDGVPLVGLEMNRTQCRSTSDDFLVDPLLVPGDGPRSAPLHAFLVGAYCIEAELILRRRLEFPQGVAIGDLLAFPNTAGYLMHILESASHQIPLASNVVLGPQGPRRDAIDAVSPLRPWAQESAPAAERASGTAAAI</sequence>
<dbReference type="SUPFAM" id="SSF50621">
    <property type="entry name" value="Alanine racemase C-terminal domain-like"/>
    <property type="match status" value="1"/>
</dbReference>
<dbReference type="Pfam" id="PF02784">
    <property type="entry name" value="Orn_Arg_deC_N"/>
    <property type="match status" value="1"/>
</dbReference>
<name>A0A3R8X3N9_9MICO</name>
<feature type="active site" description="Proton donor" evidence="3">
    <location>
        <position position="421"/>
    </location>
</feature>
<dbReference type="InterPro" id="IPR009006">
    <property type="entry name" value="Ala_racemase/Decarboxylase_C"/>
</dbReference>
<feature type="region of interest" description="Disordered" evidence="4">
    <location>
        <begin position="1"/>
        <end position="25"/>
    </location>
</feature>
<feature type="domain" description="Orn/DAP/Arg decarboxylase 2 N-terminal" evidence="5">
    <location>
        <begin position="90"/>
        <end position="281"/>
    </location>
</feature>
<evidence type="ECO:0000256" key="3">
    <source>
        <dbReference type="PIRSR" id="PIRSR600183-50"/>
    </source>
</evidence>
<evidence type="ECO:0000256" key="2">
    <source>
        <dbReference type="ARBA" id="ARBA00022898"/>
    </source>
</evidence>
<dbReference type="Gene3D" id="2.40.37.10">
    <property type="entry name" value="Lyase, Ornithine Decarboxylase, Chain A, domain 1"/>
    <property type="match status" value="1"/>
</dbReference>
<dbReference type="InterPro" id="IPR022644">
    <property type="entry name" value="De-COase2_N"/>
</dbReference>
<dbReference type="PANTHER" id="PTHR43727">
    <property type="entry name" value="DIAMINOPIMELATE DECARBOXYLASE"/>
    <property type="match status" value="1"/>
</dbReference>
<dbReference type="InterPro" id="IPR029066">
    <property type="entry name" value="PLP-binding_barrel"/>
</dbReference>